<keyword evidence="2" id="KW-0560">Oxidoreductase</keyword>
<reference evidence="3" key="1">
    <citation type="submission" date="2022-01" db="EMBL/GenBank/DDBJ databases">
        <title>Genome-Based Taxonomic Classification of the Phylum Actinobacteria.</title>
        <authorList>
            <person name="Gao Y."/>
        </authorList>
    </citation>
    <scope>NUCLEOTIDE SEQUENCE</scope>
    <source>
        <strain evidence="3">KLBMP 8922</strain>
    </source>
</reference>
<dbReference type="FunFam" id="3.40.50.720:FF:000084">
    <property type="entry name" value="Short-chain dehydrogenase reductase"/>
    <property type="match status" value="1"/>
</dbReference>
<dbReference type="InterPro" id="IPR002347">
    <property type="entry name" value="SDR_fam"/>
</dbReference>
<dbReference type="GO" id="GO:0016616">
    <property type="term" value="F:oxidoreductase activity, acting on the CH-OH group of donors, NAD or NADP as acceptor"/>
    <property type="evidence" value="ECO:0007669"/>
    <property type="project" value="TreeGrafter"/>
</dbReference>
<evidence type="ECO:0000256" key="2">
    <source>
        <dbReference type="ARBA" id="ARBA00023002"/>
    </source>
</evidence>
<organism evidence="3 4">
    <name type="scientific">Yinghuangia soli</name>
    <dbReference type="NCBI Taxonomy" id="2908204"/>
    <lineage>
        <taxon>Bacteria</taxon>
        <taxon>Bacillati</taxon>
        <taxon>Actinomycetota</taxon>
        <taxon>Actinomycetes</taxon>
        <taxon>Kitasatosporales</taxon>
        <taxon>Streptomycetaceae</taxon>
        <taxon>Yinghuangia</taxon>
    </lineage>
</organism>
<evidence type="ECO:0000256" key="1">
    <source>
        <dbReference type="ARBA" id="ARBA00006484"/>
    </source>
</evidence>
<dbReference type="RefSeq" id="WP_235052126.1">
    <property type="nucleotide sequence ID" value="NZ_JAKFHA010000005.1"/>
</dbReference>
<gene>
    <name evidence="3" type="ORF">LZ495_12120</name>
</gene>
<dbReference type="PRINTS" id="PR00081">
    <property type="entry name" value="GDHRDH"/>
</dbReference>
<dbReference type="Pfam" id="PF13561">
    <property type="entry name" value="adh_short_C2"/>
    <property type="match status" value="1"/>
</dbReference>
<dbReference type="EMBL" id="JAKFHA010000005">
    <property type="protein sequence ID" value="MCF2527961.1"/>
    <property type="molecule type" value="Genomic_DNA"/>
</dbReference>
<dbReference type="PRINTS" id="PR00080">
    <property type="entry name" value="SDRFAMILY"/>
</dbReference>
<dbReference type="Gene3D" id="3.40.50.720">
    <property type="entry name" value="NAD(P)-binding Rossmann-like Domain"/>
    <property type="match status" value="1"/>
</dbReference>
<dbReference type="GO" id="GO:0048038">
    <property type="term" value="F:quinone binding"/>
    <property type="evidence" value="ECO:0007669"/>
    <property type="project" value="TreeGrafter"/>
</dbReference>
<proteinExistence type="inferred from homology"/>
<dbReference type="NCBIfam" id="NF005909">
    <property type="entry name" value="PRK07890.1"/>
    <property type="match status" value="1"/>
</dbReference>
<dbReference type="SUPFAM" id="SSF51735">
    <property type="entry name" value="NAD(P)-binding Rossmann-fold domains"/>
    <property type="match status" value="1"/>
</dbReference>
<dbReference type="AlphaFoldDB" id="A0AA41PZF2"/>
<accession>A0AA41PZF2</accession>
<keyword evidence="4" id="KW-1185">Reference proteome</keyword>
<comment type="similarity">
    <text evidence="1">Belongs to the short-chain dehydrogenases/reductases (SDR) family.</text>
</comment>
<dbReference type="PANTHER" id="PTHR42760:SF133">
    <property type="entry name" value="3-OXOACYL-[ACYL-CARRIER-PROTEIN] REDUCTASE"/>
    <property type="match status" value="1"/>
</dbReference>
<dbReference type="CDD" id="cd05233">
    <property type="entry name" value="SDR_c"/>
    <property type="match status" value="1"/>
</dbReference>
<dbReference type="GO" id="GO:0006633">
    <property type="term" value="P:fatty acid biosynthetic process"/>
    <property type="evidence" value="ECO:0007669"/>
    <property type="project" value="TreeGrafter"/>
</dbReference>
<dbReference type="InterPro" id="IPR036291">
    <property type="entry name" value="NAD(P)-bd_dom_sf"/>
</dbReference>
<dbReference type="PANTHER" id="PTHR42760">
    <property type="entry name" value="SHORT-CHAIN DEHYDROGENASES/REDUCTASES FAMILY MEMBER"/>
    <property type="match status" value="1"/>
</dbReference>
<comment type="caution">
    <text evidence="3">The sequence shown here is derived from an EMBL/GenBank/DDBJ whole genome shotgun (WGS) entry which is preliminary data.</text>
</comment>
<name>A0AA41PZF2_9ACTN</name>
<evidence type="ECO:0000313" key="4">
    <source>
        <dbReference type="Proteomes" id="UP001165378"/>
    </source>
</evidence>
<sequence length="260" mass="27362">MLLADKTVIVSGTGPGLGREIALAAMREGANVVLGARNADRLAEIADEVDPTGARVVWQPTDITDHAQTEALAALAVKRFGTIDALVNCAALDTVAGGLEQTSWDDLRAVLETNLVGSLAMTKAAMPALRRDGGAVVFVGSQVDMKVVVDHPQLAYAASKAGLRTAAHYLAQEYGPDRVRVNTVSPGWMLGPPVEAYLGYMSAAQQVSREAVLADLEQKMALPYLASDGDTAEAVVFLASDRARGITGQTLLVNAGEYMR</sequence>
<dbReference type="Proteomes" id="UP001165378">
    <property type="component" value="Unassembled WGS sequence"/>
</dbReference>
<protein>
    <submittedName>
        <fullName evidence="3">SDR family oxidoreductase</fullName>
    </submittedName>
</protein>
<evidence type="ECO:0000313" key="3">
    <source>
        <dbReference type="EMBL" id="MCF2527961.1"/>
    </source>
</evidence>